<feature type="transmembrane region" description="Helical" evidence="8">
    <location>
        <begin position="250"/>
        <end position="272"/>
    </location>
</feature>
<dbReference type="GO" id="GO:0005886">
    <property type="term" value="C:plasma membrane"/>
    <property type="evidence" value="ECO:0007669"/>
    <property type="project" value="UniProtKB-SubCell"/>
</dbReference>
<dbReference type="InterPro" id="IPR027417">
    <property type="entry name" value="P-loop_NTPase"/>
</dbReference>
<keyword evidence="4" id="KW-0547">Nucleotide-binding</keyword>
<evidence type="ECO:0000256" key="3">
    <source>
        <dbReference type="ARBA" id="ARBA00022692"/>
    </source>
</evidence>
<dbReference type="GO" id="GO:0016887">
    <property type="term" value="F:ATP hydrolysis activity"/>
    <property type="evidence" value="ECO:0007669"/>
    <property type="project" value="InterPro"/>
</dbReference>
<evidence type="ECO:0000313" key="12">
    <source>
        <dbReference type="Proteomes" id="UP000284177"/>
    </source>
</evidence>
<dbReference type="SUPFAM" id="SSF90123">
    <property type="entry name" value="ABC transporter transmembrane region"/>
    <property type="match status" value="1"/>
</dbReference>
<comment type="caution">
    <text evidence="11">The sequence shown here is derived from an EMBL/GenBank/DDBJ whole genome shotgun (WGS) entry which is preliminary data.</text>
</comment>
<dbReference type="EMBL" id="MCIB01000003">
    <property type="protein sequence ID" value="RKD33914.1"/>
    <property type="molecule type" value="Genomic_DNA"/>
</dbReference>
<dbReference type="PANTHER" id="PTHR43394:SF1">
    <property type="entry name" value="ATP-BINDING CASSETTE SUB-FAMILY B MEMBER 10, MITOCHONDRIAL"/>
    <property type="match status" value="1"/>
</dbReference>
<comment type="subcellular location">
    <subcellularLocation>
        <location evidence="1">Cell membrane</location>
        <topology evidence="1">Multi-pass membrane protein</topology>
    </subcellularLocation>
</comment>
<dbReference type="InterPro" id="IPR003439">
    <property type="entry name" value="ABC_transporter-like_ATP-bd"/>
</dbReference>
<evidence type="ECO:0000256" key="1">
    <source>
        <dbReference type="ARBA" id="ARBA00004651"/>
    </source>
</evidence>
<evidence type="ECO:0000259" key="9">
    <source>
        <dbReference type="PROSITE" id="PS50893"/>
    </source>
</evidence>
<keyword evidence="6 8" id="KW-1133">Transmembrane helix</keyword>
<sequence>MTVFKEQEYSKRFDFNLWKDLIGYMKPYRKLLILLGIVMIGVAGIDVAIPLMNRHAIDNYVIPKSLDGIWKFVLLYGILITVQAINIWLLIALAGKIQMGVAYDIRSYGFKRLQELSLSYYDTTPVGWIMARMTSDIRRLSEIISWGLVDSVWGTTMMIGIAAVMLKLNWKLALITLSVVPILVAISIYFQQKILKSYREVRKTNSRITGAFNEGIMGAKTTKTLVREKENLKEFQELTGKMKFASVRTAIFSSLFLPIVITLSSIGTGLALTFGGNAVLLERISYGTLVVFIGYSTQFFEPVRELARILAELQAAQASAERVLSLIKTEPDIEDKKDVIKKYGDFYIPKKDNWPKMIGDITFKDVSFSYKNGEKVLENFNIDIKAGETIALVGETGSGKSTIVNLACRFYEPTKGQILIDGTDYRERPLAWLHSNLGYVLQTPHLFSGTIKDNIRYGRLDATEVDIIRAAKLVNAHDFIMKLEKGYDTEVGEGGGKLSTGEKQLISFARAVIADPRIFVLDEATSSIDTETEEKIQDAIQKVLKGRTSFIIAHRLSTITKADRILVIRKGKIVEQGTHSELLKIGGYYYSLYTNQFKEEEKVII</sequence>
<dbReference type="Pfam" id="PF00664">
    <property type="entry name" value="ABC_membrane"/>
    <property type="match status" value="1"/>
</dbReference>
<feature type="domain" description="ABC transporter" evidence="9">
    <location>
        <begin position="361"/>
        <end position="595"/>
    </location>
</feature>
<dbReference type="CDD" id="cd03254">
    <property type="entry name" value="ABCC_Glucan_exporter_like"/>
    <property type="match status" value="1"/>
</dbReference>
<dbReference type="InterPro" id="IPR011527">
    <property type="entry name" value="ABC1_TM_dom"/>
</dbReference>
<accession>A0A419T8P1</accession>
<evidence type="ECO:0000256" key="7">
    <source>
        <dbReference type="ARBA" id="ARBA00023136"/>
    </source>
</evidence>
<evidence type="ECO:0000256" key="2">
    <source>
        <dbReference type="ARBA" id="ARBA00022448"/>
    </source>
</evidence>
<dbReference type="InterPro" id="IPR003593">
    <property type="entry name" value="AAA+_ATPase"/>
</dbReference>
<gene>
    <name evidence="11" type="ORF">BET03_08275</name>
</gene>
<keyword evidence="7 8" id="KW-0472">Membrane</keyword>
<feature type="transmembrane region" description="Helical" evidence="8">
    <location>
        <begin position="172"/>
        <end position="190"/>
    </location>
</feature>
<keyword evidence="2" id="KW-0813">Transport</keyword>
<evidence type="ECO:0000256" key="5">
    <source>
        <dbReference type="ARBA" id="ARBA00022840"/>
    </source>
</evidence>
<dbReference type="PROSITE" id="PS50893">
    <property type="entry name" value="ABC_TRANSPORTER_2"/>
    <property type="match status" value="1"/>
</dbReference>
<dbReference type="PANTHER" id="PTHR43394">
    <property type="entry name" value="ATP-DEPENDENT PERMEASE MDL1, MITOCHONDRIAL"/>
    <property type="match status" value="1"/>
</dbReference>
<keyword evidence="3 8" id="KW-0812">Transmembrane</keyword>
<evidence type="ECO:0000256" key="4">
    <source>
        <dbReference type="ARBA" id="ARBA00022741"/>
    </source>
</evidence>
<evidence type="ECO:0000259" key="10">
    <source>
        <dbReference type="PROSITE" id="PS50929"/>
    </source>
</evidence>
<dbReference type="OrthoDB" id="9762778at2"/>
<dbReference type="Gene3D" id="1.20.1560.10">
    <property type="entry name" value="ABC transporter type 1, transmembrane domain"/>
    <property type="match status" value="1"/>
</dbReference>
<dbReference type="Proteomes" id="UP000284177">
    <property type="component" value="Unassembled WGS sequence"/>
</dbReference>
<dbReference type="InterPro" id="IPR036640">
    <property type="entry name" value="ABC1_TM_sf"/>
</dbReference>
<feature type="transmembrane region" description="Helical" evidence="8">
    <location>
        <begin position="31"/>
        <end position="52"/>
    </location>
</feature>
<proteinExistence type="predicted"/>
<dbReference type="RefSeq" id="WP_120167388.1">
    <property type="nucleotide sequence ID" value="NZ_MCIB01000003.1"/>
</dbReference>
<dbReference type="SUPFAM" id="SSF52540">
    <property type="entry name" value="P-loop containing nucleoside triphosphate hydrolases"/>
    <property type="match status" value="1"/>
</dbReference>
<keyword evidence="12" id="KW-1185">Reference proteome</keyword>
<evidence type="ECO:0000313" key="11">
    <source>
        <dbReference type="EMBL" id="RKD33914.1"/>
    </source>
</evidence>
<dbReference type="SMART" id="SM00382">
    <property type="entry name" value="AAA"/>
    <property type="match status" value="1"/>
</dbReference>
<organism evidence="11 12">
    <name type="scientific">Thermohalobacter berrensis</name>
    <dbReference type="NCBI Taxonomy" id="99594"/>
    <lineage>
        <taxon>Bacteria</taxon>
        <taxon>Bacillati</taxon>
        <taxon>Bacillota</taxon>
        <taxon>Tissierellia</taxon>
        <taxon>Tissierellales</taxon>
        <taxon>Thermohalobacteraceae</taxon>
        <taxon>Thermohalobacter</taxon>
    </lineage>
</organism>
<dbReference type="GO" id="GO:0015421">
    <property type="term" value="F:ABC-type oligopeptide transporter activity"/>
    <property type="evidence" value="ECO:0007669"/>
    <property type="project" value="TreeGrafter"/>
</dbReference>
<name>A0A419T8P1_9FIRM</name>
<dbReference type="Gene3D" id="3.40.50.300">
    <property type="entry name" value="P-loop containing nucleotide triphosphate hydrolases"/>
    <property type="match status" value="1"/>
</dbReference>
<dbReference type="AlphaFoldDB" id="A0A419T8P1"/>
<feature type="transmembrane region" description="Helical" evidence="8">
    <location>
        <begin position="72"/>
        <end position="93"/>
    </location>
</feature>
<dbReference type="InterPro" id="IPR039421">
    <property type="entry name" value="Type_1_exporter"/>
</dbReference>
<feature type="transmembrane region" description="Helical" evidence="8">
    <location>
        <begin position="143"/>
        <end position="166"/>
    </location>
</feature>
<evidence type="ECO:0000256" key="6">
    <source>
        <dbReference type="ARBA" id="ARBA00022989"/>
    </source>
</evidence>
<dbReference type="Pfam" id="PF00005">
    <property type="entry name" value="ABC_tran"/>
    <property type="match status" value="1"/>
</dbReference>
<keyword evidence="5 11" id="KW-0067">ATP-binding</keyword>
<reference evidence="11 12" key="1">
    <citation type="submission" date="2016-08" db="EMBL/GenBank/DDBJ databases">
        <title>Novel Firmicutes and Novel Genomes.</title>
        <authorList>
            <person name="Poppleton D.I."/>
            <person name="Gribaldo S."/>
        </authorList>
    </citation>
    <scope>NUCLEOTIDE SEQUENCE [LARGE SCALE GENOMIC DNA]</scope>
    <source>
        <strain evidence="11 12">CTT3</strain>
    </source>
</reference>
<dbReference type="GO" id="GO:0005524">
    <property type="term" value="F:ATP binding"/>
    <property type="evidence" value="ECO:0007669"/>
    <property type="project" value="UniProtKB-KW"/>
</dbReference>
<protein>
    <submittedName>
        <fullName evidence="11">ABC transporter ATP-binding protein</fullName>
    </submittedName>
</protein>
<dbReference type="FunFam" id="3.40.50.300:FF:000287">
    <property type="entry name" value="Multidrug ABC transporter ATP-binding protein"/>
    <property type="match status" value="1"/>
</dbReference>
<evidence type="ECO:0000256" key="8">
    <source>
        <dbReference type="SAM" id="Phobius"/>
    </source>
</evidence>
<dbReference type="PROSITE" id="PS50929">
    <property type="entry name" value="ABC_TM1F"/>
    <property type="match status" value="1"/>
</dbReference>
<feature type="domain" description="ABC transmembrane type-1" evidence="10">
    <location>
        <begin position="33"/>
        <end position="315"/>
    </location>
</feature>
<dbReference type="CDD" id="cd18540">
    <property type="entry name" value="ABC_6TM_exporter_like"/>
    <property type="match status" value="1"/>
</dbReference>